<evidence type="ECO:0000256" key="1">
    <source>
        <dbReference type="ARBA" id="ARBA00023015"/>
    </source>
</evidence>
<evidence type="ECO:0000313" key="6">
    <source>
        <dbReference type="EMBL" id="PLT55522.1"/>
    </source>
</evidence>
<dbReference type="Gene3D" id="3.40.50.2300">
    <property type="match status" value="2"/>
</dbReference>
<dbReference type="GO" id="GO:0003700">
    <property type="term" value="F:DNA-binding transcription factor activity"/>
    <property type="evidence" value="ECO:0007669"/>
    <property type="project" value="TreeGrafter"/>
</dbReference>
<evidence type="ECO:0000259" key="5">
    <source>
        <dbReference type="PROSITE" id="PS50943"/>
    </source>
</evidence>
<dbReference type="InterPro" id="IPR001761">
    <property type="entry name" value="Peripla_BP/Lac1_sug-bd_dom"/>
</dbReference>
<dbReference type="SUPFAM" id="SSF47413">
    <property type="entry name" value="lambda repressor-like DNA-binding domains"/>
    <property type="match status" value="1"/>
</dbReference>
<dbReference type="PANTHER" id="PTHR30146:SF154">
    <property type="entry name" value="TRANSCRIPTION REGULATOR, MEMBER OF GALR FAMILY"/>
    <property type="match status" value="1"/>
</dbReference>
<dbReference type="InterPro" id="IPR001387">
    <property type="entry name" value="Cro/C1-type_HTH"/>
</dbReference>
<dbReference type="AlphaFoldDB" id="A0A2N5NIH9"/>
<feature type="domain" description="HTH cro/C1-type" evidence="5">
    <location>
        <begin position="2"/>
        <end position="29"/>
    </location>
</feature>
<dbReference type="PROSITE" id="PS50932">
    <property type="entry name" value="HTH_LACI_2"/>
    <property type="match status" value="1"/>
</dbReference>
<keyword evidence="1" id="KW-0805">Transcription regulation</keyword>
<accession>A0A2N5NIH9</accession>
<comment type="caution">
    <text evidence="6">The sequence shown here is derived from an EMBL/GenBank/DDBJ whole genome shotgun (WGS) entry which is preliminary data.</text>
</comment>
<reference evidence="6 7" key="1">
    <citation type="journal article" date="2017" name="Genome Med.">
        <title>A novel Ruminococcus gnavus clade enriched in inflammatory bowel disease patients.</title>
        <authorList>
            <person name="Hall A.B."/>
            <person name="Yassour M."/>
            <person name="Sauk J."/>
            <person name="Garner A."/>
            <person name="Jiang X."/>
            <person name="Arthur T."/>
            <person name="Lagoudas G.K."/>
            <person name="Vatanen T."/>
            <person name="Fornelos N."/>
            <person name="Wilson R."/>
            <person name="Bertha M."/>
            <person name="Cohen M."/>
            <person name="Garber J."/>
            <person name="Khalili H."/>
            <person name="Gevers D."/>
            <person name="Ananthakrishnan A.N."/>
            <person name="Kugathasan S."/>
            <person name="Lander E.S."/>
            <person name="Blainey P."/>
            <person name="Vlamakis H."/>
            <person name="Xavier R.J."/>
            <person name="Huttenhower C."/>
        </authorList>
    </citation>
    <scope>NUCLEOTIDE SEQUENCE [LARGE SCALE GENOMIC DNA]</scope>
    <source>
        <strain evidence="6 7">RJX1118</strain>
    </source>
</reference>
<evidence type="ECO:0000256" key="3">
    <source>
        <dbReference type="ARBA" id="ARBA00023163"/>
    </source>
</evidence>
<proteinExistence type="predicted"/>
<dbReference type="Gene3D" id="1.10.260.40">
    <property type="entry name" value="lambda repressor-like DNA-binding domains"/>
    <property type="match status" value="1"/>
</dbReference>
<evidence type="ECO:0000259" key="4">
    <source>
        <dbReference type="PROSITE" id="PS50932"/>
    </source>
</evidence>
<dbReference type="PROSITE" id="PS00356">
    <property type="entry name" value="HTH_LACI_1"/>
    <property type="match status" value="1"/>
</dbReference>
<dbReference type="InterPro" id="IPR000843">
    <property type="entry name" value="HTH_LacI"/>
</dbReference>
<dbReference type="Pfam" id="PF00356">
    <property type="entry name" value="LacI"/>
    <property type="match status" value="1"/>
</dbReference>
<evidence type="ECO:0000313" key="7">
    <source>
        <dbReference type="Proteomes" id="UP000234849"/>
    </source>
</evidence>
<sequence>MKKLTINEIAEMVGVSKTTISFYLNGKTNKMSDETQKKIQQVIEETGYTPSAATRTVKASDDCIGVILGDVSKPFAAKALKGIEEEAHEAGYQVIVGNNEMSFAKEKEYVEHMLKMGVSGLIIQATYRFGILAMELEKKNKKIIYLDIPPYDSQGVRVLGDNYQCVYDAISQCIERGYDQLLVVSDANESEYTGMDNLRGFKDAANDAGVSFKTYFIEAETTREEIHDYLEQYISEYKKTLVYASDVEALRKVYLGIKLFPDFQSLFPERLGLIGFDVTGWTKIAVPEISAIMIPAYQEGQIASRKLIEMIESKNSISNKKVIIKNAVRWRDSTL</sequence>
<evidence type="ECO:0000256" key="2">
    <source>
        <dbReference type="ARBA" id="ARBA00023125"/>
    </source>
</evidence>
<dbReference type="SUPFAM" id="SSF53822">
    <property type="entry name" value="Periplasmic binding protein-like I"/>
    <property type="match status" value="1"/>
</dbReference>
<feature type="domain" description="HTH lacI-type" evidence="4">
    <location>
        <begin position="4"/>
        <end position="59"/>
    </location>
</feature>
<dbReference type="PROSITE" id="PS50943">
    <property type="entry name" value="HTH_CROC1"/>
    <property type="match status" value="1"/>
</dbReference>
<dbReference type="Proteomes" id="UP000234849">
    <property type="component" value="Unassembled WGS sequence"/>
</dbReference>
<dbReference type="PANTHER" id="PTHR30146">
    <property type="entry name" value="LACI-RELATED TRANSCRIPTIONAL REPRESSOR"/>
    <property type="match status" value="1"/>
</dbReference>
<gene>
    <name evidence="6" type="ORF">CDL18_07295</name>
</gene>
<protein>
    <submittedName>
        <fullName evidence="6">LacI family transcriptional regulator</fullName>
    </submittedName>
</protein>
<organism evidence="6 7">
    <name type="scientific">Mediterraneibacter gnavus</name>
    <name type="common">Ruminococcus gnavus</name>
    <dbReference type="NCBI Taxonomy" id="33038"/>
    <lineage>
        <taxon>Bacteria</taxon>
        <taxon>Bacillati</taxon>
        <taxon>Bacillota</taxon>
        <taxon>Clostridia</taxon>
        <taxon>Lachnospirales</taxon>
        <taxon>Lachnospiraceae</taxon>
        <taxon>Mediterraneibacter</taxon>
    </lineage>
</organism>
<dbReference type="GO" id="GO:0000976">
    <property type="term" value="F:transcription cis-regulatory region binding"/>
    <property type="evidence" value="ECO:0007669"/>
    <property type="project" value="TreeGrafter"/>
</dbReference>
<keyword evidence="2" id="KW-0238">DNA-binding</keyword>
<name>A0A2N5NIH9_MEDGN</name>
<dbReference type="InterPro" id="IPR010982">
    <property type="entry name" value="Lambda_DNA-bd_dom_sf"/>
</dbReference>
<dbReference type="CDD" id="cd01392">
    <property type="entry name" value="HTH_LacI"/>
    <property type="match status" value="1"/>
</dbReference>
<dbReference type="EMBL" id="NIHM01000008">
    <property type="protein sequence ID" value="PLT55522.1"/>
    <property type="molecule type" value="Genomic_DNA"/>
</dbReference>
<dbReference type="RefSeq" id="WP_101879572.1">
    <property type="nucleotide sequence ID" value="NZ_NIHM01000008.1"/>
</dbReference>
<dbReference type="SMART" id="SM00354">
    <property type="entry name" value="HTH_LACI"/>
    <property type="match status" value="1"/>
</dbReference>
<keyword evidence="3" id="KW-0804">Transcription</keyword>
<dbReference type="Pfam" id="PF00532">
    <property type="entry name" value="Peripla_BP_1"/>
    <property type="match status" value="1"/>
</dbReference>
<dbReference type="InterPro" id="IPR028082">
    <property type="entry name" value="Peripla_BP_I"/>
</dbReference>